<dbReference type="InterPro" id="IPR001254">
    <property type="entry name" value="Trypsin_dom"/>
</dbReference>
<dbReference type="PANTHER" id="PTHR24252:SF8">
    <property type="entry name" value="ACROSIN"/>
    <property type="match status" value="1"/>
</dbReference>
<accession>A0A170WZ53</accession>
<dbReference type="InterPro" id="IPR009003">
    <property type="entry name" value="Peptidase_S1_PA"/>
</dbReference>
<dbReference type="AlphaFoldDB" id="A0A170WZ53"/>
<keyword evidence="1" id="KW-1015">Disulfide bond</keyword>
<dbReference type="Gene3D" id="2.40.10.10">
    <property type="entry name" value="Trypsin-like serine proteases"/>
    <property type="match status" value="1"/>
</dbReference>
<evidence type="ECO:0000256" key="1">
    <source>
        <dbReference type="ARBA" id="ARBA00023157"/>
    </source>
</evidence>
<sequence>GKNVSISTVPYQVSIRDRFNNHFCNLYAVKSATVYPEYDSDNIINDIAILHMAKKMEINNKTSTPIALAIKPPPENSNCTISGWGSQVPPIRADMALPSFYLRAAPVPIFPKKDV</sequence>
<reference evidence="3" key="2">
    <citation type="journal article" date="2017" name="J. Med. Entomol.">
        <title>Transcriptome Analysis of the Triatoma infestans (Hemiptera: Reduviidae) Integument.</title>
        <authorList>
            <person name="Calderon-Fernandez G.M."/>
            <person name="Moriconi D.E."/>
            <person name="Dulbecco A.B."/>
            <person name="Juarez M.P."/>
        </authorList>
    </citation>
    <scope>NUCLEOTIDE SEQUENCE</scope>
    <source>
        <strain evidence="3">Int1</strain>
        <tissue evidence="3">Integument</tissue>
    </source>
</reference>
<dbReference type="GO" id="GO:0004252">
    <property type="term" value="F:serine-type endopeptidase activity"/>
    <property type="evidence" value="ECO:0007669"/>
    <property type="project" value="InterPro"/>
</dbReference>
<dbReference type="Pfam" id="PF00089">
    <property type="entry name" value="Trypsin"/>
    <property type="match status" value="1"/>
</dbReference>
<dbReference type="GO" id="GO:0006508">
    <property type="term" value="P:proteolysis"/>
    <property type="evidence" value="ECO:0007669"/>
    <property type="project" value="InterPro"/>
</dbReference>
<feature type="domain" description="Peptidase S1" evidence="2">
    <location>
        <begin position="28"/>
        <end position="87"/>
    </location>
</feature>
<evidence type="ECO:0000259" key="2">
    <source>
        <dbReference type="Pfam" id="PF00089"/>
    </source>
</evidence>
<dbReference type="PANTHER" id="PTHR24252">
    <property type="entry name" value="ACROSIN-RELATED"/>
    <property type="match status" value="1"/>
</dbReference>
<protein>
    <submittedName>
        <fullName evidence="3">Cationic trypsin-like protein</fullName>
    </submittedName>
</protein>
<dbReference type="EMBL" id="GEMB01004950">
    <property type="protein sequence ID" value="JAR98352.1"/>
    <property type="molecule type" value="Transcribed_RNA"/>
</dbReference>
<feature type="non-terminal residue" evidence="3">
    <location>
        <position position="1"/>
    </location>
</feature>
<reference evidence="3" key="1">
    <citation type="submission" date="2016-04" db="EMBL/GenBank/DDBJ databases">
        <authorList>
            <person name="Calderon-Fernandez G.M.Sr."/>
        </authorList>
    </citation>
    <scope>NUCLEOTIDE SEQUENCE</scope>
    <source>
        <strain evidence="3">Int1</strain>
        <tissue evidence="3">Integument</tissue>
    </source>
</reference>
<proteinExistence type="predicted"/>
<organism evidence="3">
    <name type="scientific">Triatoma infestans</name>
    <name type="common">Assassin bug</name>
    <dbReference type="NCBI Taxonomy" id="30076"/>
    <lineage>
        <taxon>Eukaryota</taxon>
        <taxon>Metazoa</taxon>
        <taxon>Ecdysozoa</taxon>
        <taxon>Arthropoda</taxon>
        <taxon>Hexapoda</taxon>
        <taxon>Insecta</taxon>
        <taxon>Pterygota</taxon>
        <taxon>Neoptera</taxon>
        <taxon>Paraneoptera</taxon>
        <taxon>Hemiptera</taxon>
        <taxon>Heteroptera</taxon>
        <taxon>Panheteroptera</taxon>
        <taxon>Cimicomorpha</taxon>
        <taxon>Reduviidae</taxon>
        <taxon>Triatominae</taxon>
        <taxon>Triatoma</taxon>
    </lineage>
</organism>
<evidence type="ECO:0000313" key="3">
    <source>
        <dbReference type="EMBL" id="JAR98352.1"/>
    </source>
</evidence>
<dbReference type="SUPFAM" id="SSF50494">
    <property type="entry name" value="Trypsin-like serine proteases"/>
    <property type="match status" value="1"/>
</dbReference>
<dbReference type="InterPro" id="IPR043504">
    <property type="entry name" value="Peptidase_S1_PA_chymotrypsin"/>
</dbReference>
<name>A0A170WZ53_TRIIF</name>